<sequence length="171" mass="20751">MDYYNQEKTVGYKEHSVTKDFVLNNSPESVWETLIRKDTFSDHQIWPYRVEFMNDDKEKMTTGEENIHHGPLMSFSGVMGEIESGVYRDLKYYYGSYFLSFRLIRPYRLQIWVKEFEEDKTVVTIRIDSYVKPYIYFTWTFMQKIFWSGFGKWIDRLTKKRVRNQGIAYTN</sequence>
<gene>
    <name evidence="1" type="ORF">DCC35_11375</name>
</gene>
<dbReference type="AlphaFoldDB" id="A0A4D7JRD3"/>
<dbReference type="OrthoDB" id="979198at2"/>
<keyword evidence="2" id="KW-1185">Reference proteome</keyword>
<organism evidence="1 2">
    <name type="scientific">Mangrovivirga cuniculi</name>
    <dbReference type="NCBI Taxonomy" id="2715131"/>
    <lineage>
        <taxon>Bacteria</taxon>
        <taxon>Pseudomonadati</taxon>
        <taxon>Bacteroidota</taxon>
        <taxon>Cytophagia</taxon>
        <taxon>Cytophagales</taxon>
        <taxon>Mangrovivirgaceae</taxon>
        <taxon>Mangrovivirga</taxon>
    </lineage>
</organism>
<dbReference type="EMBL" id="CP028923">
    <property type="protein sequence ID" value="QCK15302.1"/>
    <property type="molecule type" value="Genomic_DNA"/>
</dbReference>
<evidence type="ECO:0000313" key="2">
    <source>
        <dbReference type="Proteomes" id="UP000298616"/>
    </source>
</evidence>
<dbReference type="Proteomes" id="UP000298616">
    <property type="component" value="Chromosome"/>
</dbReference>
<accession>A0A4D7JRD3</accession>
<dbReference type="KEGG" id="fpf:DCC35_11375"/>
<name>A0A4D7JRD3_9BACT</name>
<proteinExistence type="predicted"/>
<evidence type="ECO:0008006" key="3">
    <source>
        <dbReference type="Google" id="ProtNLM"/>
    </source>
</evidence>
<dbReference type="RefSeq" id="WP_137090893.1">
    <property type="nucleotide sequence ID" value="NZ_CP028923.1"/>
</dbReference>
<evidence type="ECO:0000313" key="1">
    <source>
        <dbReference type="EMBL" id="QCK15302.1"/>
    </source>
</evidence>
<reference evidence="1 2" key="1">
    <citation type="submission" date="2018-04" db="EMBL/GenBank/DDBJ databases">
        <title>Complete genome uncultured novel isolate.</title>
        <authorList>
            <person name="Merlino G."/>
        </authorList>
    </citation>
    <scope>NUCLEOTIDE SEQUENCE [LARGE SCALE GENOMIC DNA]</scope>
    <source>
        <strain evidence="2">R1DC9</strain>
    </source>
</reference>
<protein>
    <recommendedName>
        <fullName evidence="3">SRPBCC family protein</fullName>
    </recommendedName>
</protein>